<dbReference type="GO" id="GO:0005737">
    <property type="term" value="C:cytoplasm"/>
    <property type="evidence" value="ECO:0007669"/>
    <property type="project" value="TreeGrafter"/>
</dbReference>
<evidence type="ECO:0000313" key="3">
    <source>
        <dbReference type="EMBL" id="ETX30733.1"/>
    </source>
</evidence>
<dbReference type="Gene3D" id="3.50.50.60">
    <property type="entry name" value="FAD/NAD(P)-binding domain"/>
    <property type="match status" value="1"/>
</dbReference>
<dbReference type="SUPFAM" id="SSF51905">
    <property type="entry name" value="FAD/NAD(P)-binding domain"/>
    <property type="match status" value="1"/>
</dbReference>
<keyword evidence="1" id="KW-0560">Oxidoreductase</keyword>
<evidence type="ECO:0000313" key="4">
    <source>
        <dbReference type="Proteomes" id="UP000023430"/>
    </source>
</evidence>
<accession>X7FD95</accession>
<evidence type="ECO:0000256" key="1">
    <source>
        <dbReference type="ARBA" id="ARBA00023002"/>
    </source>
</evidence>
<dbReference type="Pfam" id="PF01266">
    <property type="entry name" value="DAO"/>
    <property type="match status" value="1"/>
</dbReference>
<sequence>MSLWDVSADEAGPPAEGLSRDRVDVAVVGGGYTGLSTALHAAGAGLSVQVIEAARVGHGGSGRNVGLVNAGVWLSPGAVRRVLGPERGGRFLDWFGDGPRRVFDLIEAHQMRCAPTRAGTIHAAHAPRAMTDLRARHAAWAALDAPVELLDRDAVRALTGSSAFHGGLLDRRAGTVNPMGYCRGLARAARGAGARIAEGVRAMGLRPDPGGGWVLATDAGSLRAGAVVLATNGYSDALWPGLARVFTPIRFVQFATRPLDGRAPRVLKDGQGVWDTGRIMVSLRRDAHDRIVIGSMGRLHGTVAGGLSRRWADRQIARLFPDLAGIGFEDAWDGVIAMTPDHLPRIATPAPNLFVPVGYNGRGITTGTLFGQAIAEFLTGRDPARLPLPAGNLAPARGGRIAAAVYDMAFTANQALRGF</sequence>
<dbReference type="Proteomes" id="UP000023430">
    <property type="component" value="Unassembled WGS sequence"/>
</dbReference>
<dbReference type="InterPro" id="IPR006076">
    <property type="entry name" value="FAD-dep_OxRdtase"/>
</dbReference>
<dbReference type="PATRIC" id="fig|1449351.3.peg.396"/>
<dbReference type="EMBL" id="JAME01000002">
    <property type="protein sequence ID" value="ETX30733.1"/>
    <property type="molecule type" value="Genomic_DNA"/>
</dbReference>
<name>X7FD95_9RHOB</name>
<organism evidence="3 4">
    <name type="scientific">Roseivivax isoporae LMG 25204</name>
    <dbReference type="NCBI Taxonomy" id="1449351"/>
    <lineage>
        <taxon>Bacteria</taxon>
        <taxon>Pseudomonadati</taxon>
        <taxon>Pseudomonadota</taxon>
        <taxon>Alphaproteobacteria</taxon>
        <taxon>Rhodobacterales</taxon>
        <taxon>Roseobacteraceae</taxon>
        <taxon>Roseivivax</taxon>
    </lineage>
</organism>
<keyword evidence="4" id="KW-1185">Reference proteome</keyword>
<feature type="domain" description="FAD dependent oxidoreductase" evidence="2">
    <location>
        <begin position="24"/>
        <end position="376"/>
    </location>
</feature>
<dbReference type="InterPro" id="IPR036188">
    <property type="entry name" value="FAD/NAD-bd_sf"/>
</dbReference>
<dbReference type="AlphaFoldDB" id="X7FD95"/>
<dbReference type="eggNOG" id="COG0665">
    <property type="taxonomic scope" value="Bacteria"/>
</dbReference>
<protein>
    <submittedName>
        <fullName evidence="3">Oxidoreductase</fullName>
    </submittedName>
</protein>
<dbReference type="PANTHER" id="PTHR13847:SF281">
    <property type="entry name" value="FAD DEPENDENT OXIDOREDUCTASE DOMAIN-CONTAINING PROTEIN"/>
    <property type="match status" value="1"/>
</dbReference>
<reference evidence="3 4" key="1">
    <citation type="submission" date="2014-01" db="EMBL/GenBank/DDBJ databases">
        <title>Roseivivax isoporae LMG 25204 Genome Sequencing.</title>
        <authorList>
            <person name="Lai Q."/>
            <person name="Li G."/>
            <person name="Shao Z."/>
        </authorList>
    </citation>
    <scope>NUCLEOTIDE SEQUENCE [LARGE SCALE GENOMIC DNA]</scope>
    <source>
        <strain evidence="3 4">LMG 25204</strain>
    </source>
</reference>
<evidence type="ECO:0000259" key="2">
    <source>
        <dbReference type="Pfam" id="PF01266"/>
    </source>
</evidence>
<dbReference type="STRING" id="1449351.RISW2_07970"/>
<dbReference type="PANTHER" id="PTHR13847">
    <property type="entry name" value="SARCOSINE DEHYDROGENASE-RELATED"/>
    <property type="match status" value="1"/>
</dbReference>
<dbReference type="Gene3D" id="3.30.9.10">
    <property type="entry name" value="D-Amino Acid Oxidase, subunit A, domain 2"/>
    <property type="match status" value="1"/>
</dbReference>
<gene>
    <name evidence="3" type="ORF">RISW2_07970</name>
</gene>
<comment type="caution">
    <text evidence="3">The sequence shown here is derived from an EMBL/GenBank/DDBJ whole genome shotgun (WGS) entry which is preliminary data.</text>
</comment>
<proteinExistence type="predicted"/>
<dbReference type="GO" id="GO:0016491">
    <property type="term" value="F:oxidoreductase activity"/>
    <property type="evidence" value="ECO:0007669"/>
    <property type="project" value="UniProtKB-KW"/>
</dbReference>